<reference evidence="1 2" key="1">
    <citation type="submission" date="2015-11" db="EMBL/GenBank/DDBJ databases">
        <title>Genomic analysis of 38 Legionella species identifies large and diverse effector repertoires.</title>
        <authorList>
            <person name="Burstein D."/>
            <person name="Amaro F."/>
            <person name="Zusman T."/>
            <person name="Lifshitz Z."/>
            <person name="Cohen O."/>
            <person name="Gilbert J.A."/>
            <person name="Pupko T."/>
            <person name="Shuman H.A."/>
            <person name="Segal G."/>
        </authorList>
    </citation>
    <scope>NUCLEOTIDE SEQUENCE [LARGE SCALE GENOMIC DNA]</scope>
    <source>
        <strain evidence="1 2">WIGA</strain>
    </source>
</reference>
<evidence type="ECO:0000313" key="1">
    <source>
        <dbReference type="EMBL" id="KTC69540.1"/>
    </source>
</evidence>
<evidence type="ECO:0000313" key="2">
    <source>
        <dbReference type="Proteomes" id="UP000054695"/>
    </source>
</evidence>
<protein>
    <submittedName>
        <fullName evidence="1">Uncharacterized protein</fullName>
    </submittedName>
</protein>
<proteinExistence type="predicted"/>
<dbReference type="PATRIC" id="fig|447.4.peg.3260"/>
<organism evidence="1 2">
    <name type="scientific">Legionella bozemanae</name>
    <name type="common">Fluoribacter bozemanae</name>
    <dbReference type="NCBI Taxonomy" id="447"/>
    <lineage>
        <taxon>Bacteria</taxon>
        <taxon>Pseudomonadati</taxon>
        <taxon>Pseudomonadota</taxon>
        <taxon>Gammaproteobacteria</taxon>
        <taxon>Legionellales</taxon>
        <taxon>Legionellaceae</taxon>
        <taxon>Legionella</taxon>
    </lineage>
</organism>
<sequence>MKSIIRNTYKYLAPIAIIGIFLFHSYSVQSKLEKKEKQTYITIKELSELAAKTYGVEPTVLDKTVITFIDWILPVSFINKNESLKLLADHKKEILSESK</sequence>
<dbReference type="RefSeq" id="WP_176580215.1">
    <property type="nucleotide sequence ID" value="NZ_CAAAIY010000040.1"/>
</dbReference>
<accession>A0A0W0REM3</accession>
<dbReference type="EMBL" id="LNXU01000045">
    <property type="protein sequence ID" value="KTC69540.1"/>
    <property type="molecule type" value="Genomic_DNA"/>
</dbReference>
<name>A0A0W0REM3_LEGBO</name>
<dbReference type="AlphaFoldDB" id="A0A0W0REM3"/>
<keyword evidence="2" id="KW-1185">Reference proteome</keyword>
<gene>
    <name evidence="1" type="ORF">Lboz_3056</name>
</gene>
<dbReference type="Proteomes" id="UP000054695">
    <property type="component" value="Unassembled WGS sequence"/>
</dbReference>
<comment type="caution">
    <text evidence="1">The sequence shown here is derived from an EMBL/GenBank/DDBJ whole genome shotgun (WGS) entry which is preliminary data.</text>
</comment>
<dbReference type="STRING" id="447.Lboz_3056"/>